<organism evidence="4 5">
    <name type="scientific">Psittacicella gerlachiana</name>
    <dbReference type="NCBI Taxonomy" id="2028574"/>
    <lineage>
        <taxon>Bacteria</taxon>
        <taxon>Pseudomonadati</taxon>
        <taxon>Pseudomonadota</taxon>
        <taxon>Gammaproteobacteria</taxon>
        <taxon>Pasteurellales</taxon>
        <taxon>Psittacicellaceae</taxon>
        <taxon>Psittacicella</taxon>
    </lineage>
</organism>
<accession>A0A3A1YKC0</accession>
<dbReference type="SUPFAM" id="SSF100950">
    <property type="entry name" value="NagB/RpiA/CoA transferase-like"/>
    <property type="match status" value="1"/>
</dbReference>
<dbReference type="InterPro" id="IPR002698">
    <property type="entry name" value="FTHF_cligase"/>
</dbReference>
<comment type="similarity">
    <text evidence="1">Belongs to the 5-formyltetrahydrofolate cyclo-ligase family.</text>
</comment>
<sequence length="781" mass="89276">MHNIENYNLLVASINVFKRERFKLAQRYGLEDNLFLRDHQEALAKLDLEALLSVDIEEHPQEAIDNLALIRQALAQETKVQPQDFEQKVLGYKTELRKLIKHRRQKVAHYSKVSNLDFYVNKFFENLIQHDTILAELRRTFVVDYLSLHPLVTRKHIQNFVEYKQDHQGQSFFEALKDIKSKAGSIGINAKQMDLILEQASHLPLMLEHGPNLGRMLELQALAKSDRHYKSQLQRKVAVDKELNIDFNPQIGGRDYYLLDTDLPSLFYAYPNSAYLDPAEVSDYTHTSKSIAEHRKDNTIELTVHNIDKVYNQRKQDHETMFTSGNSISELATPQGCAELIRAYLGLLNTQEFVELRAIFSDLYPEINFPFSALYQAIYGQLNAYFALTSSASNKASVRSKICLDNDDEVLATMEKAIAHAPSFQQRYKIILQILQNLCPEEVKQQELKLLQLSSNLETKQEAVDLSPLALRYAQFLYGSAYHDKTGYIGLYFSEKGEFETQNLIKLLISQGYKVALPVMRPQGLMVFAPVRSLDFTDPQYYQRNKYGILEPVISGNTPIVHHTDLLVVATPVVAFDHQLNRMGMGGGYYDILHAYFTKIHVNVFPESILSVDSPISPEFIGLAHAWQEVPYCFPHKHDLVLNNLVLSNLEPVTAGTSTQKLYRDFGSYDLEVYQDLAQQYHAYRQAQKAKEQIAQALGDLSPAYADNFVQQQALASSEFKERLQVYRTSVEANPYLRSSERKSTLAKQGTKKASAYSKARNKAYQQAQKNLQACLKTLSK</sequence>
<comment type="caution">
    <text evidence="4">The sequence shown here is derived from an EMBL/GenBank/DDBJ whole genome shotgun (WGS) entry which is preliminary data.</text>
</comment>
<dbReference type="PANTHER" id="PTHR23407:SF1">
    <property type="entry name" value="5-FORMYLTETRAHYDROFOLATE CYCLO-LIGASE"/>
    <property type="match status" value="1"/>
</dbReference>
<dbReference type="InterPro" id="IPR024185">
    <property type="entry name" value="FTHF_cligase-like_sf"/>
</dbReference>
<dbReference type="EMBL" id="NRJF01000029">
    <property type="protein sequence ID" value="RIY37916.1"/>
    <property type="molecule type" value="Genomic_DNA"/>
</dbReference>
<keyword evidence="2" id="KW-0547">Nucleotide-binding</keyword>
<proteinExistence type="inferred from homology"/>
<dbReference type="PANTHER" id="PTHR23407">
    <property type="entry name" value="ATPASE INHIBITOR/5-FORMYLTETRAHYDROFOLATE CYCLO-LIGASE"/>
    <property type="match status" value="1"/>
</dbReference>
<evidence type="ECO:0000313" key="5">
    <source>
        <dbReference type="Proteomes" id="UP000265964"/>
    </source>
</evidence>
<dbReference type="RefSeq" id="WP_119534145.1">
    <property type="nucleotide sequence ID" value="NZ_NRJF01000029.1"/>
</dbReference>
<dbReference type="Gene3D" id="3.40.50.10420">
    <property type="entry name" value="NagB/RpiA/CoA transferase-like"/>
    <property type="match status" value="1"/>
</dbReference>
<evidence type="ECO:0000256" key="1">
    <source>
        <dbReference type="ARBA" id="ARBA00010638"/>
    </source>
</evidence>
<evidence type="ECO:0000256" key="3">
    <source>
        <dbReference type="ARBA" id="ARBA00022840"/>
    </source>
</evidence>
<protein>
    <recommendedName>
        <fullName evidence="6">5-formyltetrahydrofolate cyclo-ligase</fullName>
    </recommendedName>
</protein>
<name>A0A3A1YKC0_9GAMM</name>
<dbReference type="Pfam" id="PF01812">
    <property type="entry name" value="5-FTHF_cyc-lig"/>
    <property type="match status" value="1"/>
</dbReference>
<dbReference type="AlphaFoldDB" id="A0A3A1YKC0"/>
<keyword evidence="3" id="KW-0067">ATP-binding</keyword>
<evidence type="ECO:0000256" key="2">
    <source>
        <dbReference type="ARBA" id="ARBA00022741"/>
    </source>
</evidence>
<gene>
    <name evidence="4" type="ORF">CKF59_01130</name>
</gene>
<dbReference type="GO" id="GO:0005524">
    <property type="term" value="F:ATP binding"/>
    <property type="evidence" value="ECO:0007669"/>
    <property type="project" value="UniProtKB-KW"/>
</dbReference>
<evidence type="ECO:0008006" key="6">
    <source>
        <dbReference type="Google" id="ProtNLM"/>
    </source>
</evidence>
<dbReference type="GO" id="GO:0035999">
    <property type="term" value="P:tetrahydrofolate interconversion"/>
    <property type="evidence" value="ECO:0007669"/>
    <property type="project" value="TreeGrafter"/>
</dbReference>
<dbReference type="OrthoDB" id="9801938at2"/>
<evidence type="ECO:0000313" key="4">
    <source>
        <dbReference type="EMBL" id="RIY37916.1"/>
    </source>
</evidence>
<dbReference type="InterPro" id="IPR037171">
    <property type="entry name" value="NagB/RpiA_transferase-like"/>
</dbReference>
<dbReference type="GO" id="GO:0030272">
    <property type="term" value="F:5-formyltetrahydrofolate cyclo-ligase activity"/>
    <property type="evidence" value="ECO:0007669"/>
    <property type="project" value="TreeGrafter"/>
</dbReference>
<reference evidence="4 5" key="1">
    <citation type="submission" date="2017-08" db="EMBL/GenBank/DDBJ databases">
        <title>Reclassification of Bisgaard taxon 37 and 44.</title>
        <authorList>
            <person name="Christensen H."/>
        </authorList>
    </citation>
    <scope>NUCLEOTIDE SEQUENCE [LARGE SCALE GENOMIC DNA]</scope>
    <source>
        <strain evidence="4 5">EEAB3T1</strain>
    </source>
</reference>
<dbReference type="Proteomes" id="UP000265964">
    <property type="component" value="Unassembled WGS sequence"/>
</dbReference>
<dbReference type="GO" id="GO:0009396">
    <property type="term" value="P:folic acid-containing compound biosynthetic process"/>
    <property type="evidence" value="ECO:0007669"/>
    <property type="project" value="TreeGrafter"/>
</dbReference>
<keyword evidence="5" id="KW-1185">Reference proteome</keyword>